<evidence type="ECO:0000256" key="5">
    <source>
        <dbReference type="ARBA" id="ARBA00012579"/>
    </source>
</evidence>
<evidence type="ECO:0000256" key="7">
    <source>
        <dbReference type="ARBA" id="ARBA00023229"/>
    </source>
</evidence>
<dbReference type="GO" id="GO:0019288">
    <property type="term" value="P:isopentenyl diphosphate biosynthetic process, methylerythritol 4-phosphate pathway"/>
    <property type="evidence" value="ECO:0007669"/>
    <property type="project" value="UniProtKB-UniRule"/>
</dbReference>
<comment type="subunit">
    <text evidence="4 9">Homotrimer.</text>
</comment>
<evidence type="ECO:0000256" key="6">
    <source>
        <dbReference type="ARBA" id="ARBA00022723"/>
    </source>
</evidence>
<evidence type="ECO:0000313" key="12">
    <source>
        <dbReference type="EMBL" id="RUO22503.1"/>
    </source>
</evidence>
<comment type="catalytic activity">
    <reaction evidence="1 9 10">
        <text>4-CDP-2-C-methyl-D-erythritol 2-phosphate = 2-C-methyl-D-erythritol 2,4-cyclic diphosphate + CMP</text>
        <dbReference type="Rhea" id="RHEA:23864"/>
        <dbReference type="ChEBI" id="CHEBI:57919"/>
        <dbReference type="ChEBI" id="CHEBI:58483"/>
        <dbReference type="ChEBI" id="CHEBI:60377"/>
        <dbReference type="EC" id="4.6.1.12"/>
    </reaction>
</comment>
<dbReference type="InterPro" id="IPR003526">
    <property type="entry name" value="MECDP_synthase"/>
</dbReference>
<dbReference type="UniPathway" id="UPA00056">
    <property type="reaction ID" value="UER00095"/>
</dbReference>
<evidence type="ECO:0000256" key="9">
    <source>
        <dbReference type="HAMAP-Rule" id="MF_00107"/>
    </source>
</evidence>
<feature type="binding site" evidence="9">
    <location>
        <position position="142"/>
    </location>
    <ligand>
        <name>4-CDP-2-C-methyl-D-erythritol 2-phosphate</name>
        <dbReference type="ChEBI" id="CHEBI:57919"/>
    </ligand>
</feature>
<dbReference type="FunFam" id="3.30.1330.50:FF:000001">
    <property type="entry name" value="2-C-methyl-D-erythritol 2,4-cyclodiphosphate synthase"/>
    <property type="match status" value="1"/>
</dbReference>
<comment type="caution">
    <text evidence="12">The sequence shown here is derived from an EMBL/GenBank/DDBJ whole genome shotgun (WGS) entry which is preliminary data.</text>
</comment>
<feature type="binding site" evidence="9">
    <location>
        <begin position="132"/>
        <end position="135"/>
    </location>
    <ligand>
        <name>4-CDP-2-C-methyl-D-erythritol 2-phosphate</name>
        <dbReference type="ChEBI" id="CHEBI:57919"/>
    </ligand>
</feature>
<feature type="binding site" evidence="9">
    <location>
        <position position="8"/>
    </location>
    <ligand>
        <name>a divalent metal cation</name>
        <dbReference type="ChEBI" id="CHEBI:60240"/>
    </ligand>
</feature>
<dbReference type="OrthoDB" id="9804336at2"/>
<dbReference type="GO" id="GO:0008685">
    <property type="term" value="F:2-C-methyl-D-erythritol 2,4-cyclodiphosphate synthase activity"/>
    <property type="evidence" value="ECO:0007669"/>
    <property type="project" value="UniProtKB-UniRule"/>
</dbReference>
<evidence type="ECO:0000256" key="2">
    <source>
        <dbReference type="ARBA" id="ARBA00004709"/>
    </source>
</evidence>
<dbReference type="NCBIfam" id="TIGR00151">
    <property type="entry name" value="ispF"/>
    <property type="match status" value="1"/>
</dbReference>
<evidence type="ECO:0000256" key="1">
    <source>
        <dbReference type="ARBA" id="ARBA00000200"/>
    </source>
</evidence>
<keyword evidence="7 9" id="KW-0414">Isoprene biosynthesis</keyword>
<dbReference type="PANTHER" id="PTHR43181:SF1">
    <property type="entry name" value="2-C-METHYL-D-ERYTHRITOL 2,4-CYCLODIPHOSPHATE SYNTHASE, CHLOROPLASTIC"/>
    <property type="match status" value="1"/>
</dbReference>
<dbReference type="InterPro" id="IPR020555">
    <property type="entry name" value="MECDP_synthase_CS"/>
</dbReference>
<dbReference type="InterPro" id="IPR036571">
    <property type="entry name" value="MECDP_synthase_sf"/>
</dbReference>
<comment type="caution">
    <text evidence="9">Lacks conserved residue(s) required for the propagation of feature annotation.</text>
</comment>
<feature type="site" description="Transition state stabilizer" evidence="9">
    <location>
        <position position="133"/>
    </location>
</feature>
<feature type="binding site" evidence="9">
    <location>
        <position position="139"/>
    </location>
    <ligand>
        <name>4-CDP-2-C-methyl-D-erythritol 2-phosphate</name>
        <dbReference type="ChEBI" id="CHEBI:57919"/>
    </ligand>
</feature>
<dbReference type="GO" id="GO:0016114">
    <property type="term" value="P:terpenoid biosynthetic process"/>
    <property type="evidence" value="ECO:0007669"/>
    <property type="project" value="InterPro"/>
</dbReference>
<dbReference type="EC" id="4.6.1.12" evidence="5 9"/>
<feature type="binding site" evidence="9">
    <location>
        <begin position="8"/>
        <end position="10"/>
    </location>
    <ligand>
        <name>4-CDP-2-C-methyl-D-erythritol 2-phosphate</name>
        <dbReference type="ChEBI" id="CHEBI:57919"/>
    </ligand>
</feature>
<dbReference type="EMBL" id="PIPJ01000002">
    <property type="protein sequence ID" value="RUO22503.1"/>
    <property type="molecule type" value="Genomic_DNA"/>
</dbReference>
<feature type="site" description="Transition state stabilizer" evidence="9">
    <location>
        <position position="34"/>
    </location>
</feature>
<keyword evidence="6 9" id="KW-0479">Metal-binding</keyword>
<dbReference type="AlphaFoldDB" id="A0A432W0I6"/>
<keyword evidence="13" id="KW-1185">Reference proteome</keyword>
<evidence type="ECO:0000256" key="4">
    <source>
        <dbReference type="ARBA" id="ARBA00011233"/>
    </source>
</evidence>
<evidence type="ECO:0000256" key="10">
    <source>
        <dbReference type="RuleBase" id="RU004395"/>
    </source>
</evidence>
<dbReference type="PANTHER" id="PTHR43181">
    <property type="entry name" value="2-C-METHYL-D-ERYTHRITOL 2,4-CYCLODIPHOSPHATE SYNTHASE, CHLOROPLASTIC"/>
    <property type="match status" value="1"/>
</dbReference>
<name>A0A432W0I6_9GAMM</name>
<accession>A0A432W0I6</accession>
<proteinExistence type="inferred from homology"/>
<dbReference type="HAMAP" id="MF_00107">
    <property type="entry name" value="IspF"/>
    <property type="match status" value="1"/>
</dbReference>
<dbReference type="GO" id="GO:0046872">
    <property type="term" value="F:metal ion binding"/>
    <property type="evidence" value="ECO:0007669"/>
    <property type="project" value="UniProtKB-KW"/>
</dbReference>
<dbReference type="SUPFAM" id="SSF69765">
    <property type="entry name" value="IpsF-like"/>
    <property type="match status" value="1"/>
</dbReference>
<reference evidence="13" key="1">
    <citation type="journal article" date="2018" name="Front. Microbiol.">
        <title>Genome-Based Analysis Reveals the Taxonomy and Diversity of the Family Idiomarinaceae.</title>
        <authorList>
            <person name="Liu Y."/>
            <person name="Lai Q."/>
            <person name="Shao Z."/>
        </authorList>
    </citation>
    <scope>NUCLEOTIDE SEQUENCE [LARGE SCALE GENOMIC DNA]</scope>
    <source>
        <strain evidence="13">GBPy7</strain>
    </source>
</reference>
<comment type="function">
    <text evidence="9">Involved in the biosynthesis of isopentenyl diphosphate (IPP) and dimethylallyl diphosphate (DMAPP), two major building blocks of isoprenoid compounds. Catalyzes the conversion of 4-diphosphocytidyl-2-C-methyl-D-erythritol 2-phosphate (CDP-ME2P) to 2-C-methyl-D-erythritol 2,4-cyclodiphosphate (ME-CPP) with a corresponding release of cytidine 5-monophosphate (CMP).</text>
</comment>
<protein>
    <recommendedName>
        <fullName evidence="5 9">2-C-methyl-D-erythritol 2,4-cyclodiphosphate synthase</fullName>
        <shortName evidence="9">MECDP-synthase</shortName>
        <shortName evidence="9">MECPP-synthase</shortName>
        <shortName evidence="9">MECPS</shortName>
        <ecNumber evidence="5 9">4.6.1.12</ecNumber>
    </recommendedName>
</protein>
<comment type="similarity">
    <text evidence="3 9 10">Belongs to the IspF family.</text>
</comment>
<feature type="binding site" evidence="9">
    <location>
        <begin position="34"/>
        <end position="35"/>
    </location>
    <ligand>
        <name>4-CDP-2-C-methyl-D-erythritol 2-phosphate</name>
        <dbReference type="ChEBI" id="CHEBI:57919"/>
    </ligand>
</feature>
<dbReference type="Pfam" id="PF02542">
    <property type="entry name" value="YgbB"/>
    <property type="match status" value="1"/>
</dbReference>
<comment type="cofactor">
    <cofactor evidence="9">
        <name>a divalent metal cation</name>
        <dbReference type="ChEBI" id="CHEBI:60240"/>
    </cofactor>
    <text evidence="9">Binds 1 divalent metal cation per subunit.</text>
</comment>
<evidence type="ECO:0000256" key="8">
    <source>
        <dbReference type="ARBA" id="ARBA00023239"/>
    </source>
</evidence>
<feature type="binding site" evidence="9">
    <location>
        <position position="10"/>
    </location>
    <ligand>
        <name>a divalent metal cation</name>
        <dbReference type="ChEBI" id="CHEBI:60240"/>
    </ligand>
</feature>
<comment type="pathway">
    <text evidence="2 9">Isoprenoid biosynthesis; isopentenyl diphosphate biosynthesis via DXP pathway; isopentenyl diphosphate from 1-deoxy-D-xylulose 5-phosphate: step 4/6.</text>
</comment>
<organism evidence="12 13">
    <name type="scientific">Aliidiomarina iranensis</name>
    <dbReference type="NCBI Taxonomy" id="1434071"/>
    <lineage>
        <taxon>Bacteria</taxon>
        <taxon>Pseudomonadati</taxon>
        <taxon>Pseudomonadota</taxon>
        <taxon>Gammaproteobacteria</taxon>
        <taxon>Alteromonadales</taxon>
        <taxon>Idiomarinaceae</taxon>
        <taxon>Aliidiomarina</taxon>
    </lineage>
</organism>
<keyword evidence="8 9" id="KW-0456">Lyase</keyword>
<dbReference type="CDD" id="cd00554">
    <property type="entry name" value="MECDP_synthase"/>
    <property type="match status" value="1"/>
</dbReference>
<evidence type="ECO:0000259" key="11">
    <source>
        <dbReference type="Pfam" id="PF02542"/>
    </source>
</evidence>
<dbReference type="PROSITE" id="PS01350">
    <property type="entry name" value="ISPF"/>
    <property type="match status" value="1"/>
</dbReference>
<dbReference type="RefSeq" id="WP_126766134.1">
    <property type="nucleotide sequence ID" value="NZ_PIPJ01000002.1"/>
</dbReference>
<dbReference type="Gene3D" id="3.30.1330.50">
    <property type="entry name" value="2-C-methyl-D-erythritol 2,4-cyclodiphosphate synthase"/>
    <property type="match status" value="1"/>
</dbReference>
<feature type="binding site" evidence="9">
    <location>
        <position position="42"/>
    </location>
    <ligand>
        <name>a divalent metal cation</name>
        <dbReference type="ChEBI" id="CHEBI:60240"/>
    </ligand>
</feature>
<evidence type="ECO:0000256" key="3">
    <source>
        <dbReference type="ARBA" id="ARBA00008480"/>
    </source>
</evidence>
<feature type="domain" description="2-C-methyl-D-erythritol 2,4-cyclodiphosphate synthase" evidence="11">
    <location>
        <begin position="1"/>
        <end position="154"/>
    </location>
</feature>
<dbReference type="Proteomes" id="UP000288395">
    <property type="component" value="Unassembled WGS sequence"/>
</dbReference>
<feature type="binding site" evidence="9">
    <location>
        <begin position="56"/>
        <end position="58"/>
    </location>
    <ligand>
        <name>4-CDP-2-C-methyl-D-erythritol 2-phosphate</name>
        <dbReference type="ChEBI" id="CHEBI:57919"/>
    </ligand>
</feature>
<sequence>MRIGQGFDVHKFAGDGPVKLGGISIDCDQGLLAHSDGDVVLHAICDAFLGAIGKGDIGVWFPDTAEEFAGADSARLLETVWAAVKAEEYELANLDVTVICQKPKINPHRAAMQERIATILAVPKSQVNIKATTTEGLGFTGRSEGIASMAAVLLVASNTASS</sequence>
<evidence type="ECO:0000313" key="13">
    <source>
        <dbReference type="Proteomes" id="UP000288395"/>
    </source>
</evidence>
<gene>
    <name evidence="9" type="primary">ispF</name>
    <name evidence="12" type="ORF">CWE08_04820</name>
</gene>